<accession>L1LUA3</accession>
<reference evidence="1 2" key="1">
    <citation type="journal article" date="2013" name="Genome Announc.">
        <title>Genome Sequence of Naphthalene-Degrading Soil Bacterium Pseudomonas putida CSV86.</title>
        <authorList>
            <person name="Phale P.S."/>
            <person name="Paliwal V."/>
            <person name="Raju S.C."/>
            <person name="Modak A."/>
            <person name="Purohit H.J."/>
        </authorList>
    </citation>
    <scope>NUCLEOTIDE SEQUENCE [LARGE SCALE GENOMIC DNA]</scope>
    <source>
        <strain evidence="1 2">CSV86</strain>
    </source>
</reference>
<keyword evidence="2" id="KW-1185">Reference proteome</keyword>
<evidence type="ECO:0000313" key="1">
    <source>
        <dbReference type="EMBL" id="NNJ14764.1"/>
    </source>
</evidence>
<comment type="caution">
    <text evidence="1">The sequence shown here is derived from an EMBL/GenBank/DDBJ whole genome shotgun (WGS) entry which is preliminary data.</text>
</comment>
<protein>
    <submittedName>
        <fullName evidence="1">Uncharacterized protein</fullName>
    </submittedName>
</protein>
<sequence length="224" mass="25054">MDVKTLAQYLDINAESVIDHKLLDGAAVLRVDLSKEPQLLQPGTSRGTPAADLPEEGVFAAELTVDGVPRPFSAQHIKTGRNKIIHEDDGTYEPVPAWLIVANMYHPNCTYDAAIEKISIWSKNAHSGLDHDLSEPDHSKRPIFMYALGYAIENSAINLIVTWATAGNFWFQHYADVENGKVLTGRFNDVQFRMPNCHEYLDQAPDREFEVSLPSGSYNLRGTW</sequence>
<gene>
    <name evidence="1" type="ORF">CSV86_005655</name>
</gene>
<organism evidence="1 2">
    <name type="scientific">Pseudomonas bharatica CSV86</name>
    <dbReference type="NCBI Taxonomy" id="1005395"/>
    <lineage>
        <taxon>Bacteria</taxon>
        <taxon>Pseudomonadati</taxon>
        <taxon>Pseudomonadota</taxon>
        <taxon>Gammaproteobacteria</taxon>
        <taxon>Pseudomonadales</taxon>
        <taxon>Pseudomonadaceae</taxon>
        <taxon>Pseudomonas</taxon>
        <taxon>Pseudomonas bharatica</taxon>
    </lineage>
</organism>
<evidence type="ECO:0000313" key="2">
    <source>
        <dbReference type="Proteomes" id="UP000010448"/>
    </source>
</evidence>
<proteinExistence type="predicted"/>
<dbReference type="Proteomes" id="UP000010448">
    <property type="component" value="Unassembled WGS sequence"/>
</dbReference>
<name>L1LUA3_9PSED</name>
<dbReference type="AlphaFoldDB" id="L1LUA3"/>
<dbReference type="EMBL" id="AMWJ02000001">
    <property type="protein sequence ID" value="NNJ14764.1"/>
    <property type="molecule type" value="Genomic_DNA"/>
</dbReference>
<dbReference type="RefSeq" id="WP_009405686.1">
    <property type="nucleotide sequence ID" value="NZ_AMWJ02000001.1"/>
</dbReference>